<evidence type="ECO:0000313" key="3">
    <source>
        <dbReference type="Proteomes" id="UP000321201"/>
    </source>
</evidence>
<dbReference type="Pfam" id="PF04519">
    <property type="entry name" value="Bactofilin"/>
    <property type="match status" value="1"/>
</dbReference>
<dbReference type="EMBL" id="VPFL01000029">
    <property type="protein sequence ID" value="TXF10479.1"/>
    <property type="molecule type" value="Genomic_DNA"/>
</dbReference>
<gene>
    <name evidence="2" type="ORF">FR698_15090</name>
</gene>
<dbReference type="PANTHER" id="PTHR35024:SF4">
    <property type="entry name" value="POLYMER-FORMING CYTOSKELETAL PROTEIN"/>
    <property type="match status" value="1"/>
</dbReference>
<dbReference type="RefSeq" id="WP_147801024.1">
    <property type="nucleotide sequence ID" value="NZ_VPFL01000029.1"/>
</dbReference>
<name>A0A5C7EGQ0_9PROT</name>
<evidence type="ECO:0000313" key="2">
    <source>
        <dbReference type="EMBL" id="TXF10479.1"/>
    </source>
</evidence>
<dbReference type="PANTHER" id="PTHR35024">
    <property type="entry name" value="HYPOTHETICAL CYTOSOLIC PROTEIN"/>
    <property type="match status" value="1"/>
</dbReference>
<keyword evidence="3" id="KW-1185">Reference proteome</keyword>
<reference evidence="2 3" key="1">
    <citation type="submission" date="2019-08" db="EMBL/GenBank/DDBJ databases">
        <title>Pelomicrobium methylotrophicum gen. nov., sp. nov. a moderately thermophilic, facultatively anaerobic, lithoautotrophic and methylotrophic bacterium isolated from a terrestrial mud volcano.</title>
        <authorList>
            <person name="Slobodkina G.B."/>
            <person name="Merkel A.Y."/>
            <person name="Slobodkin A.I."/>
        </authorList>
    </citation>
    <scope>NUCLEOTIDE SEQUENCE [LARGE SCALE GENOMIC DNA]</scope>
    <source>
        <strain evidence="2 3">SM250</strain>
    </source>
</reference>
<comment type="caution">
    <text evidence="2">The sequence shown here is derived from an EMBL/GenBank/DDBJ whole genome shotgun (WGS) entry which is preliminary data.</text>
</comment>
<protein>
    <submittedName>
        <fullName evidence="2">Polymer-forming cytoskeletal protein</fullName>
    </submittedName>
</protein>
<evidence type="ECO:0000256" key="1">
    <source>
        <dbReference type="ARBA" id="ARBA00044755"/>
    </source>
</evidence>
<dbReference type="OrthoDB" id="8903691at2"/>
<dbReference type="InParanoid" id="A0A5C7EGQ0"/>
<dbReference type="InterPro" id="IPR007607">
    <property type="entry name" value="BacA/B"/>
</dbReference>
<dbReference type="Proteomes" id="UP000321201">
    <property type="component" value="Unassembled WGS sequence"/>
</dbReference>
<proteinExistence type="inferred from homology"/>
<sequence length="137" mass="14494">MFFKKPTKPHNRIDSLIGAGTRIDGDVVFSGGLRIDGHVRGNVIASDDAACTLVLSENATVEGEIRVSHAVINGTVVGPVRASEYLELQGKSRVKGDVHYTIIEIQVGAVVDGQLVHDQPAEAKGEKVVALRPATGD</sequence>
<comment type="similarity">
    <text evidence="1">Belongs to the bactofilin family.</text>
</comment>
<organism evidence="2 3">
    <name type="scientific">Pelomicrobium methylotrophicum</name>
    <dbReference type="NCBI Taxonomy" id="2602750"/>
    <lineage>
        <taxon>Bacteria</taxon>
        <taxon>Pseudomonadati</taxon>
        <taxon>Pseudomonadota</taxon>
        <taxon>Hydrogenophilia</taxon>
        <taxon>Hydrogenophilia incertae sedis</taxon>
        <taxon>Pelomicrobium</taxon>
    </lineage>
</organism>
<dbReference type="AlphaFoldDB" id="A0A5C7EGQ0"/>
<accession>A0A5C7EGQ0</accession>